<dbReference type="NCBIfam" id="NF000766">
    <property type="entry name" value="PRK00049.1"/>
    <property type="match status" value="1"/>
</dbReference>
<sequence>MSKAKFERTKPHVNVGTIGHVDHGKTTLTAALTKCMAEKFGGEFKAYDQIDKAPEERARGITIATAHVEYQSETRHYAHVDCPGHADYVKNMITGAAQMDGAILVVSAADGPMPQTREHILLARQVGVPYVVVFMNKADMVDDAELLELVEMEVRELLDKYQFPGDDTPVVIGSALKALEGDASDIGVSAIYKLVAEMDRYIPEPVREISKPFLMPIEDVFSISGRGTVVTGRIEQGKVKVGEEVEIVGIRPTTKTTCTGVEMFRKLLDEGVAGDNVGVLLRGTKRDDVERGQVLAKPGTITPHTEFETEVYILGKEEGGRHTPFFNGYRPQFYFRTTDVTGACDLPEGVEMVMPGDNVKLVVKLINPIAMTEGLRFAIREGGRTVGAGVVTKILK</sequence>
<feature type="binding site" evidence="13">
    <location>
        <begin position="19"/>
        <end position="26"/>
    </location>
    <ligand>
        <name>GTP</name>
        <dbReference type="ChEBI" id="CHEBI:37565"/>
    </ligand>
</feature>
<comment type="function">
    <text evidence="13">GTP hydrolase that promotes the GTP-dependent binding of aminoacyl-tRNA to the A-site of ribosomes during protein biosynthesis.</text>
</comment>
<dbReference type="PROSITE" id="PS51722">
    <property type="entry name" value="G_TR_2"/>
    <property type="match status" value="1"/>
</dbReference>
<keyword evidence="3 13" id="KW-0547">Nucleotide-binding</keyword>
<dbReference type="InterPro" id="IPR009000">
    <property type="entry name" value="Transl_B-barrel_sf"/>
</dbReference>
<dbReference type="GO" id="GO:0003746">
    <property type="term" value="F:translation elongation factor activity"/>
    <property type="evidence" value="ECO:0007669"/>
    <property type="project" value="UniProtKB-UniRule"/>
</dbReference>
<dbReference type="NCBIfam" id="NF009372">
    <property type="entry name" value="PRK12735.1"/>
    <property type="match status" value="1"/>
</dbReference>
<comment type="subunit">
    <text evidence="11">Monomer. Heterotetramer composed of two EF-Ts.EF-Tu dimer complexes.</text>
</comment>
<organism evidence="15 16">
    <name type="scientific">Beggiatoa leptomitoformis</name>
    <dbReference type="NCBI Taxonomy" id="288004"/>
    <lineage>
        <taxon>Bacteria</taxon>
        <taxon>Pseudomonadati</taxon>
        <taxon>Pseudomonadota</taxon>
        <taxon>Gammaproteobacteria</taxon>
        <taxon>Thiotrichales</taxon>
        <taxon>Thiotrichaceae</taxon>
        <taxon>Beggiatoa</taxon>
    </lineage>
</organism>
<comment type="function">
    <text evidence="10">May play an important regulatory role in cell growth and in the bacterial response to nutrient deprivation.</text>
</comment>
<protein>
    <recommendedName>
        <fullName evidence="9 13">Elongation factor Tu</fullName>
        <shortName evidence="13">EF-Tu</shortName>
        <ecNumber evidence="13">3.6.5.3</ecNumber>
    </recommendedName>
</protein>
<dbReference type="CDD" id="cd01884">
    <property type="entry name" value="EF_Tu"/>
    <property type="match status" value="1"/>
</dbReference>
<dbReference type="GO" id="GO:0003924">
    <property type="term" value="F:GTPase activity"/>
    <property type="evidence" value="ECO:0007669"/>
    <property type="project" value="UniProtKB-UniRule"/>
</dbReference>
<evidence type="ECO:0000256" key="7">
    <source>
        <dbReference type="ARBA" id="ARBA00022917"/>
    </source>
</evidence>
<gene>
    <name evidence="13 15" type="primary">tuf</name>
    <name evidence="15" type="ORF">BLE401_10320</name>
</gene>
<dbReference type="SUPFAM" id="SSF50465">
    <property type="entry name" value="EF-Tu/eEF-1alpha/eIF2-gamma C-terminal domain"/>
    <property type="match status" value="1"/>
</dbReference>
<evidence type="ECO:0000259" key="14">
    <source>
        <dbReference type="PROSITE" id="PS51722"/>
    </source>
</evidence>
<dbReference type="FunFam" id="3.40.50.300:FF:000003">
    <property type="entry name" value="Elongation factor Tu"/>
    <property type="match status" value="1"/>
</dbReference>
<evidence type="ECO:0000256" key="12">
    <source>
        <dbReference type="ARBA" id="ARBA00064283"/>
    </source>
</evidence>
<dbReference type="PROSITE" id="PS00301">
    <property type="entry name" value="G_TR_1"/>
    <property type="match status" value="1"/>
</dbReference>
<feature type="binding site" evidence="13">
    <location>
        <begin position="81"/>
        <end position="85"/>
    </location>
    <ligand>
        <name>GTP</name>
        <dbReference type="ChEBI" id="CHEBI:37565"/>
    </ligand>
</feature>
<dbReference type="InterPro" id="IPR033720">
    <property type="entry name" value="EFTU_2"/>
</dbReference>
<evidence type="ECO:0000256" key="9">
    <source>
        <dbReference type="ARBA" id="ARBA00029554"/>
    </source>
</evidence>
<dbReference type="STRING" id="288004.AL038_13935"/>
<evidence type="ECO:0000256" key="1">
    <source>
        <dbReference type="ARBA" id="ARBA00007249"/>
    </source>
</evidence>
<dbReference type="Pfam" id="PF03143">
    <property type="entry name" value="GTP_EFTU_D3"/>
    <property type="match status" value="1"/>
</dbReference>
<dbReference type="PANTHER" id="PTHR43721">
    <property type="entry name" value="ELONGATION FACTOR TU-RELATED"/>
    <property type="match status" value="1"/>
</dbReference>
<keyword evidence="4 13" id="KW-0251">Elongation factor</keyword>
<comment type="subcellular location">
    <subcellularLocation>
        <location evidence="13">Cytoplasm</location>
    </subcellularLocation>
</comment>
<dbReference type="InterPro" id="IPR000795">
    <property type="entry name" value="T_Tr_GTP-bd_dom"/>
</dbReference>
<dbReference type="NCBIfam" id="TIGR00231">
    <property type="entry name" value="small_GTP"/>
    <property type="match status" value="1"/>
</dbReference>
<dbReference type="SUPFAM" id="SSF50447">
    <property type="entry name" value="Translation proteins"/>
    <property type="match status" value="1"/>
</dbReference>
<dbReference type="GO" id="GO:0005525">
    <property type="term" value="F:GTP binding"/>
    <property type="evidence" value="ECO:0007669"/>
    <property type="project" value="UniProtKB-UniRule"/>
</dbReference>
<dbReference type="KEGG" id="blep:AL038_13935"/>
<keyword evidence="16" id="KW-1185">Reference proteome</keyword>
<dbReference type="EC" id="3.6.5.3" evidence="13"/>
<dbReference type="InterPro" id="IPR050055">
    <property type="entry name" value="EF-Tu_GTPase"/>
</dbReference>
<dbReference type="InterPro" id="IPR041709">
    <property type="entry name" value="EF-Tu_GTP-bd"/>
</dbReference>
<evidence type="ECO:0000256" key="6">
    <source>
        <dbReference type="ARBA" id="ARBA00022842"/>
    </source>
</evidence>
<keyword evidence="6 13" id="KW-0460">Magnesium</keyword>
<dbReference type="HAMAP" id="MF_00118_B">
    <property type="entry name" value="EF_Tu_B"/>
    <property type="match status" value="1"/>
</dbReference>
<dbReference type="EMBL" id="CP018889">
    <property type="protein sequence ID" value="AUI69055.1"/>
    <property type="molecule type" value="Genomic_DNA"/>
</dbReference>
<evidence type="ECO:0000256" key="4">
    <source>
        <dbReference type="ARBA" id="ARBA00022768"/>
    </source>
</evidence>
<accession>A0A2N9YF82</accession>
<dbReference type="CDD" id="cd03707">
    <property type="entry name" value="EFTU_III"/>
    <property type="match status" value="1"/>
</dbReference>
<dbReference type="Pfam" id="PF03144">
    <property type="entry name" value="GTP_EFTU_D2"/>
    <property type="match status" value="1"/>
</dbReference>
<dbReference type="AlphaFoldDB" id="A0A2N9YF82"/>
<dbReference type="PANTHER" id="PTHR43721:SF22">
    <property type="entry name" value="ELONGATION FACTOR TU, MITOCHONDRIAL"/>
    <property type="match status" value="1"/>
</dbReference>
<dbReference type="CDD" id="cd03697">
    <property type="entry name" value="EFTU_II"/>
    <property type="match status" value="1"/>
</dbReference>
<dbReference type="NCBIfam" id="NF009373">
    <property type="entry name" value="PRK12736.1"/>
    <property type="match status" value="1"/>
</dbReference>
<dbReference type="GO" id="GO:0000287">
    <property type="term" value="F:magnesium ion binding"/>
    <property type="evidence" value="ECO:0007669"/>
    <property type="project" value="UniProtKB-UniRule"/>
</dbReference>
<comment type="similarity">
    <text evidence="1 13">Belongs to the TRAFAC class translation factor GTPase superfamily. Classic translation factor GTPase family. EF-Tu/EF-1A subfamily.</text>
</comment>
<dbReference type="Proteomes" id="UP000234271">
    <property type="component" value="Chromosome"/>
</dbReference>
<dbReference type="InterPro" id="IPR004161">
    <property type="entry name" value="EFTu-like_2"/>
</dbReference>
<dbReference type="PRINTS" id="PR00315">
    <property type="entry name" value="ELONGATNFCT"/>
</dbReference>
<feature type="binding site" evidence="13">
    <location>
        <begin position="136"/>
        <end position="139"/>
    </location>
    <ligand>
        <name>GTP</name>
        <dbReference type="ChEBI" id="CHEBI:37565"/>
    </ligand>
</feature>
<dbReference type="Gene3D" id="2.40.30.10">
    <property type="entry name" value="Translation factors"/>
    <property type="match status" value="2"/>
</dbReference>
<evidence type="ECO:0000256" key="5">
    <source>
        <dbReference type="ARBA" id="ARBA00022801"/>
    </source>
</evidence>
<evidence type="ECO:0000313" key="15">
    <source>
        <dbReference type="EMBL" id="AUI69055.1"/>
    </source>
</evidence>
<dbReference type="Pfam" id="PF00009">
    <property type="entry name" value="GTP_EFTU"/>
    <property type="match status" value="1"/>
</dbReference>
<dbReference type="InterPro" id="IPR027417">
    <property type="entry name" value="P-loop_NTPase"/>
</dbReference>
<name>A0A2N9YF82_9GAMM</name>
<dbReference type="FunFam" id="2.40.30.10:FF:000001">
    <property type="entry name" value="Elongation factor Tu"/>
    <property type="match status" value="1"/>
</dbReference>
<feature type="domain" description="Tr-type G" evidence="14">
    <location>
        <begin position="10"/>
        <end position="206"/>
    </location>
</feature>
<dbReference type="InterPro" id="IPR004541">
    <property type="entry name" value="Transl_elong_EFTu/EF1A_bac/org"/>
</dbReference>
<proteinExistence type="inferred from homology"/>
<comment type="subunit">
    <text evidence="12">(Microbial infection) Upon infection by bacteriophage Qbeta, part of the viral RNA-dependent RNA polymerase complex, the other subunits are the viral replicase catalytic subunit (AC P14647), host ribosomal protein S1 and EF-Ts.</text>
</comment>
<evidence type="ECO:0000256" key="8">
    <source>
        <dbReference type="ARBA" id="ARBA00023134"/>
    </source>
</evidence>
<keyword evidence="8 13" id="KW-0342">GTP-binding</keyword>
<dbReference type="Gene3D" id="3.40.50.300">
    <property type="entry name" value="P-loop containing nucleotide triphosphate hydrolases"/>
    <property type="match status" value="1"/>
</dbReference>
<evidence type="ECO:0000256" key="11">
    <source>
        <dbReference type="ARBA" id="ARBA00063778"/>
    </source>
</evidence>
<dbReference type="InterPro" id="IPR009001">
    <property type="entry name" value="Transl_elong_EF1A/Init_IF2_C"/>
</dbReference>
<dbReference type="InterPro" id="IPR005225">
    <property type="entry name" value="Small_GTP-bd"/>
</dbReference>
<dbReference type="OrthoDB" id="9803139at2"/>
<evidence type="ECO:0000256" key="2">
    <source>
        <dbReference type="ARBA" id="ARBA00022723"/>
    </source>
</evidence>
<comment type="catalytic activity">
    <reaction evidence="13">
        <text>GTP + H2O = GDP + phosphate + H(+)</text>
        <dbReference type="Rhea" id="RHEA:19669"/>
        <dbReference type="ChEBI" id="CHEBI:15377"/>
        <dbReference type="ChEBI" id="CHEBI:15378"/>
        <dbReference type="ChEBI" id="CHEBI:37565"/>
        <dbReference type="ChEBI" id="CHEBI:43474"/>
        <dbReference type="ChEBI" id="CHEBI:58189"/>
        <dbReference type="EC" id="3.6.5.3"/>
    </reaction>
</comment>
<dbReference type="InterPro" id="IPR031157">
    <property type="entry name" value="G_TR_CS"/>
</dbReference>
<keyword evidence="2 13" id="KW-0479">Metal-binding</keyword>
<evidence type="ECO:0000256" key="13">
    <source>
        <dbReference type="HAMAP-Rule" id="MF_00118"/>
    </source>
</evidence>
<dbReference type="InterPro" id="IPR004160">
    <property type="entry name" value="Transl_elong_EFTu/EF1A_C"/>
</dbReference>
<evidence type="ECO:0000256" key="3">
    <source>
        <dbReference type="ARBA" id="ARBA00022741"/>
    </source>
</evidence>
<feature type="binding site" evidence="13">
    <location>
        <position position="26"/>
    </location>
    <ligand>
        <name>Mg(2+)</name>
        <dbReference type="ChEBI" id="CHEBI:18420"/>
    </ligand>
</feature>
<keyword evidence="7 13" id="KW-0648">Protein biosynthesis</keyword>
<dbReference type="NCBIfam" id="TIGR00485">
    <property type="entry name" value="EF-Tu"/>
    <property type="match status" value="1"/>
</dbReference>
<dbReference type="SUPFAM" id="SSF52540">
    <property type="entry name" value="P-loop containing nucleoside triphosphate hydrolases"/>
    <property type="match status" value="1"/>
</dbReference>
<dbReference type="GO" id="GO:0005829">
    <property type="term" value="C:cytosol"/>
    <property type="evidence" value="ECO:0007669"/>
    <property type="project" value="TreeGrafter"/>
</dbReference>
<evidence type="ECO:0000313" key="16">
    <source>
        <dbReference type="Proteomes" id="UP000234271"/>
    </source>
</evidence>
<keyword evidence="13" id="KW-0963">Cytoplasm</keyword>
<dbReference type="RefSeq" id="WP_062153804.1">
    <property type="nucleotide sequence ID" value="NZ_CP012373.2"/>
</dbReference>
<reference evidence="16" key="1">
    <citation type="submission" date="2016-12" db="EMBL/GenBank/DDBJ databases">
        <title>Complete Genome Sequence of Beggiatoa leptomitiformis D-401.</title>
        <authorList>
            <person name="Fomenkov A."/>
            <person name="Vincze T."/>
            <person name="Grabovich M."/>
            <person name="Anton B.P."/>
            <person name="Dubinina G."/>
            <person name="Orlova M."/>
            <person name="Belousova E."/>
            <person name="Roberts R.J."/>
        </authorList>
    </citation>
    <scope>NUCLEOTIDE SEQUENCE [LARGE SCALE GENOMIC DNA]</scope>
    <source>
        <strain evidence="16">D-401</strain>
    </source>
</reference>
<keyword evidence="5 13" id="KW-0378">Hydrolase</keyword>
<evidence type="ECO:0000256" key="10">
    <source>
        <dbReference type="ARBA" id="ARBA00058140"/>
    </source>
</evidence>